<comment type="caution">
    <text evidence="5">The sequence shown here is derived from an EMBL/GenBank/DDBJ whole genome shotgun (WGS) entry which is preliminary data.</text>
</comment>
<protein>
    <submittedName>
        <fullName evidence="5">Rhamnogalacturonan acetylesterase</fullName>
    </submittedName>
</protein>
<dbReference type="Pfam" id="PF13472">
    <property type="entry name" value="Lipase_GDSL_2"/>
    <property type="match status" value="1"/>
</dbReference>
<dbReference type="PANTHER" id="PTHR43695:SF1">
    <property type="entry name" value="RHAMNOGALACTURONAN ACETYLESTERASE"/>
    <property type="match status" value="1"/>
</dbReference>
<name>A0ABS8H4U1_9SPHN</name>
<comment type="similarity">
    <text evidence="1">Belongs to the 'GDSL' lipolytic enzyme family.</text>
</comment>
<evidence type="ECO:0000256" key="1">
    <source>
        <dbReference type="ARBA" id="ARBA00008668"/>
    </source>
</evidence>
<keyword evidence="3" id="KW-0732">Signal</keyword>
<dbReference type="PANTHER" id="PTHR43695">
    <property type="entry name" value="PUTATIVE (AFU_ORTHOLOGUE AFUA_2G17250)-RELATED"/>
    <property type="match status" value="1"/>
</dbReference>
<evidence type="ECO:0000259" key="4">
    <source>
        <dbReference type="Pfam" id="PF13472"/>
    </source>
</evidence>
<evidence type="ECO:0000256" key="3">
    <source>
        <dbReference type="SAM" id="SignalP"/>
    </source>
</evidence>
<organism evidence="5 6">
    <name type="scientific">Sphingobium soli</name>
    <dbReference type="NCBI Taxonomy" id="1591116"/>
    <lineage>
        <taxon>Bacteria</taxon>
        <taxon>Pseudomonadati</taxon>
        <taxon>Pseudomonadota</taxon>
        <taxon>Alphaproteobacteria</taxon>
        <taxon>Sphingomonadales</taxon>
        <taxon>Sphingomonadaceae</taxon>
        <taxon>Sphingobium</taxon>
    </lineage>
</organism>
<dbReference type="InterPro" id="IPR037459">
    <property type="entry name" value="RhgT-like"/>
</dbReference>
<dbReference type="InterPro" id="IPR036514">
    <property type="entry name" value="SGNH_hydro_sf"/>
</dbReference>
<accession>A0ABS8H4U1</accession>
<dbReference type="CDD" id="cd01821">
    <property type="entry name" value="Rhamnogalacturan_acetylesterase_like"/>
    <property type="match status" value="1"/>
</dbReference>
<feature type="chain" id="PRO_5047252900" evidence="3">
    <location>
        <begin position="23"/>
        <end position="268"/>
    </location>
</feature>
<dbReference type="EMBL" id="JAJGNP010000009">
    <property type="protein sequence ID" value="MCC4233449.1"/>
    <property type="molecule type" value="Genomic_DNA"/>
</dbReference>
<dbReference type="InterPro" id="IPR013830">
    <property type="entry name" value="SGNH_hydro"/>
</dbReference>
<sequence length="268" mass="29063">MRIAWKAVIAFAALLAPLPAQAARPGDTILIAGDSTASAYTGDRYPQTGWGQMLQCGLTPDVRVLNHAMGGRSTRTFLGEGRWQALLADMMPGDTVLIQFGHNDAYRAKPERWAPARTEYRDNLLRFIWDVRIAGAHPVLLTPVARRSFGADGRAKADFADYSAVVRELAASTHTPLIDLESLSRAWVDRAGRDGSKAYYLHYSPQDHAPGFPKGVDDDTHFSELGARQVANLVAGGLKALNLSISAKVLAPRPALTRTTPLGSTECQ</sequence>
<feature type="domain" description="SGNH hydrolase-type esterase" evidence="4">
    <location>
        <begin position="33"/>
        <end position="206"/>
    </location>
</feature>
<feature type="signal peptide" evidence="3">
    <location>
        <begin position="1"/>
        <end position="22"/>
    </location>
</feature>
<evidence type="ECO:0000313" key="6">
    <source>
        <dbReference type="Proteomes" id="UP001198830"/>
    </source>
</evidence>
<gene>
    <name evidence="5" type="ORF">LL253_12195</name>
</gene>
<dbReference type="RefSeq" id="WP_228227353.1">
    <property type="nucleotide sequence ID" value="NZ_JAJGNP010000009.1"/>
</dbReference>
<proteinExistence type="inferred from homology"/>
<dbReference type="Proteomes" id="UP001198830">
    <property type="component" value="Unassembled WGS sequence"/>
</dbReference>
<evidence type="ECO:0000256" key="2">
    <source>
        <dbReference type="ARBA" id="ARBA00022801"/>
    </source>
</evidence>
<keyword evidence="2" id="KW-0378">Hydrolase</keyword>
<reference evidence="5 6" key="1">
    <citation type="submission" date="2021-10" db="EMBL/GenBank/DDBJ databases">
        <title>The diversity and Nitrogen Metabolism of Culturable Nitrate-Utilizing Bacteria Within the Oxygen Minimum Zone of the Changjiang (Yangtze River)Estuary.</title>
        <authorList>
            <person name="Zhang D."/>
            <person name="Zheng J."/>
            <person name="Liu S."/>
            <person name="He W."/>
        </authorList>
    </citation>
    <scope>NUCLEOTIDE SEQUENCE [LARGE SCALE GENOMIC DNA]</scope>
    <source>
        <strain evidence="5 6">FXH275-2</strain>
    </source>
</reference>
<dbReference type="Gene3D" id="3.40.50.1110">
    <property type="entry name" value="SGNH hydrolase"/>
    <property type="match status" value="1"/>
</dbReference>
<evidence type="ECO:0000313" key="5">
    <source>
        <dbReference type="EMBL" id="MCC4233449.1"/>
    </source>
</evidence>
<dbReference type="SUPFAM" id="SSF52266">
    <property type="entry name" value="SGNH hydrolase"/>
    <property type="match status" value="1"/>
</dbReference>
<keyword evidence="6" id="KW-1185">Reference proteome</keyword>